<gene>
    <name evidence="1" type="ORF">EXIGLDRAFT_566887</name>
</gene>
<dbReference type="InParanoid" id="A0A166N6U0"/>
<sequence>LLARFSETVDAFRDILDTVDNRVRIALGRTGDWRRKYGCPTCSYKCADEAPLRFSRQLTMDGNNSHKRFISAATPDTYGLAMDKEIIRLFASEGMTQFGYDINCAHATTASRSSFGDAYKQFIHAVVGSFHGHAHGRSCQLCSHPLYILGSGREPFEG</sequence>
<accession>A0A166N6U0</accession>
<dbReference type="EMBL" id="KV426754">
    <property type="protein sequence ID" value="KZV78816.1"/>
    <property type="molecule type" value="Genomic_DNA"/>
</dbReference>
<proteinExistence type="predicted"/>
<dbReference type="Proteomes" id="UP000077266">
    <property type="component" value="Unassembled WGS sequence"/>
</dbReference>
<evidence type="ECO:0000313" key="2">
    <source>
        <dbReference type="Proteomes" id="UP000077266"/>
    </source>
</evidence>
<name>A0A166N6U0_EXIGL</name>
<organism evidence="1 2">
    <name type="scientific">Exidia glandulosa HHB12029</name>
    <dbReference type="NCBI Taxonomy" id="1314781"/>
    <lineage>
        <taxon>Eukaryota</taxon>
        <taxon>Fungi</taxon>
        <taxon>Dikarya</taxon>
        <taxon>Basidiomycota</taxon>
        <taxon>Agaricomycotina</taxon>
        <taxon>Agaricomycetes</taxon>
        <taxon>Auriculariales</taxon>
        <taxon>Exidiaceae</taxon>
        <taxon>Exidia</taxon>
    </lineage>
</organism>
<protein>
    <submittedName>
        <fullName evidence="1">Uncharacterized protein</fullName>
    </submittedName>
</protein>
<dbReference type="Pfam" id="PF18758">
    <property type="entry name" value="KDZ"/>
    <property type="match status" value="1"/>
</dbReference>
<evidence type="ECO:0000313" key="1">
    <source>
        <dbReference type="EMBL" id="KZV78816.1"/>
    </source>
</evidence>
<dbReference type="AlphaFoldDB" id="A0A166N6U0"/>
<reference evidence="1 2" key="1">
    <citation type="journal article" date="2016" name="Mol. Biol. Evol.">
        <title>Comparative Genomics of Early-Diverging Mushroom-Forming Fungi Provides Insights into the Origins of Lignocellulose Decay Capabilities.</title>
        <authorList>
            <person name="Nagy L.G."/>
            <person name="Riley R."/>
            <person name="Tritt A."/>
            <person name="Adam C."/>
            <person name="Daum C."/>
            <person name="Floudas D."/>
            <person name="Sun H."/>
            <person name="Yadav J.S."/>
            <person name="Pangilinan J."/>
            <person name="Larsson K.H."/>
            <person name="Matsuura K."/>
            <person name="Barry K."/>
            <person name="Labutti K."/>
            <person name="Kuo R."/>
            <person name="Ohm R.A."/>
            <person name="Bhattacharya S.S."/>
            <person name="Shirouzu T."/>
            <person name="Yoshinaga Y."/>
            <person name="Martin F.M."/>
            <person name="Grigoriev I.V."/>
            <person name="Hibbett D.S."/>
        </authorList>
    </citation>
    <scope>NUCLEOTIDE SEQUENCE [LARGE SCALE GENOMIC DNA]</scope>
    <source>
        <strain evidence="1 2">HHB12029</strain>
    </source>
</reference>
<feature type="non-terminal residue" evidence="1">
    <location>
        <position position="158"/>
    </location>
</feature>
<dbReference type="InterPro" id="IPR040521">
    <property type="entry name" value="KDZ"/>
</dbReference>
<dbReference type="OrthoDB" id="3251205at2759"/>
<keyword evidence="2" id="KW-1185">Reference proteome</keyword>
<feature type="non-terminal residue" evidence="1">
    <location>
        <position position="1"/>
    </location>
</feature>